<protein>
    <submittedName>
        <fullName evidence="1">Sarcosine oxidase subunit delta</fullName>
    </submittedName>
</protein>
<accession>A0A6L5YY78</accession>
<reference evidence="1 2" key="1">
    <citation type="submission" date="2019-10" db="EMBL/GenBank/DDBJ databases">
        <title>Cognatihalovulum marinum gen. nov. sp. nov., a new member of the family Rhodobacteraceae isolated from deep seawater of the Northwest Indian Ocean.</title>
        <authorList>
            <person name="Ruan C."/>
            <person name="Wang J."/>
            <person name="Zheng X."/>
            <person name="Song L."/>
            <person name="Zhu Y."/>
            <person name="Huang Y."/>
            <person name="Lu Z."/>
            <person name="Du W."/>
            <person name="Huang L."/>
            <person name="Dai X."/>
        </authorList>
    </citation>
    <scope>NUCLEOTIDE SEQUENCE [LARGE SCALE GENOMIC DNA]</scope>
    <source>
        <strain evidence="1 2">2CG4</strain>
    </source>
</reference>
<dbReference type="Proteomes" id="UP000474957">
    <property type="component" value="Unassembled WGS sequence"/>
</dbReference>
<dbReference type="AlphaFoldDB" id="A0A6L5YY78"/>
<evidence type="ECO:0000313" key="2">
    <source>
        <dbReference type="Proteomes" id="UP000474957"/>
    </source>
</evidence>
<comment type="caution">
    <text evidence="1">The sequence shown here is derived from an EMBL/GenBank/DDBJ whole genome shotgun (WGS) entry which is preliminary data.</text>
</comment>
<evidence type="ECO:0000313" key="1">
    <source>
        <dbReference type="EMBL" id="MSU88644.1"/>
    </source>
</evidence>
<keyword evidence="2" id="KW-1185">Reference proteome</keyword>
<dbReference type="Gene3D" id="3.30.2270.10">
    <property type="entry name" value="Folate-binding superfamily"/>
    <property type="match status" value="1"/>
</dbReference>
<dbReference type="GO" id="GO:0008115">
    <property type="term" value="F:sarcosine oxidase activity"/>
    <property type="evidence" value="ECO:0007669"/>
    <property type="project" value="InterPro"/>
</dbReference>
<gene>
    <name evidence="1" type="ORF">GE300_03290</name>
</gene>
<proteinExistence type="predicted"/>
<dbReference type="EMBL" id="WIND01000002">
    <property type="protein sequence ID" value="MSU88644.1"/>
    <property type="molecule type" value="Genomic_DNA"/>
</dbReference>
<dbReference type="InterPro" id="IPR038561">
    <property type="entry name" value="SoxD_sf"/>
</dbReference>
<sequence>MRLTCPLCGDRDSREFSYLGSATLSDRPADDAPFDAWHEYVHLRDNPAGPNAELWHHVSGCSAWLHVVRDTRNHQVLSIRLAEEGA</sequence>
<dbReference type="InterPro" id="IPR006279">
    <property type="entry name" value="SoxD"/>
</dbReference>
<dbReference type="Pfam" id="PF04267">
    <property type="entry name" value="SoxD"/>
    <property type="match status" value="1"/>
</dbReference>
<dbReference type="GO" id="GO:0046653">
    <property type="term" value="P:tetrahydrofolate metabolic process"/>
    <property type="evidence" value="ECO:0007669"/>
    <property type="project" value="InterPro"/>
</dbReference>
<dbReference type="RefSeq" id="WP_154444902.1">
    <property type="nucleotide sequence ID" value="NZ_WIND01000002.1"/>
</dbReference>
<organism evidence="1 2">
    <name type="scientific">Halovulum marinum</name>
    <dbReference type="NCBI Taxonomy" id="2662447"/>
    <lineage>
        <taxon>Bacteria</taxon>
        <taxon>Pseudomonadati</taxon>
        <taxon>Pseudomonadota</taxon>
        <taxon>Alphaproteobacteria</taxon>
        <taxon>Rhodobacterales</taxon>
        <taxon>Paracoccaceae</taxon>
        <taxon>Halovulum</taxon>
    </lineage>
</organism>
<name>A0A6L5YY78_9RHOB</name>